<dbReference type="InterPro" id="IPR038969">
    <property type="entry name" value="FEN"/>
</dbReference>
<evidence type="ECO:0000256" key="2">
    <source>
        <dbReference type="ARBA" id="ARBA00022801"/>
    </source>
</evidence>
<sequence length="128" mass="13975">MGLQCREDPDFEADDLIASYTRGFDTGEKDVFVKIISSDKDLLELVNGQVELLDSRDHQSPFLRMDVAEVWNKWGVRPHQMPDLLALMGDSADNIPGVPGIGAKRAGALLGHCGTLKAIVQQAQDVGK</sequence>
<feature type="domain" description="5'-3' exonuclease" evidence="4">
    <location>
        <begin position="1"/>
        <end position="128"/>
    </location>
</feature>
<dbReference type="Gene3D" id="3.40.50.1010">
    <property type="entry name" value="5'-nuclease"/>
    <property type="match status" value="1"/>
</dbReference>
<evidence type="ECO:0000256" key="3">
    <source>
        <dbReference type="ARBA" id="ARBA00023125"/>
    </source>
</evidence>
<dbReference type="CDD" id="cd09898">
    <property type="entry name" value="H3TH_53EXO"/>
    <property type="match status" value="1"/>
</dbReference>
<keyword evidence="1" id="KW-0540">Nuclease</keyword>
<dbReference type="GO" id="GO:0017108">
    <property type="term" value="F:5'-flap endonuclease activity"/>
    <property type="evidence" value="ECO:0007669"/>
    <property type="project" value="InterPro"/>
</dbReference>
<dbReference type="SMART" id="SM00475">
    <property type="entry name" value="53EXOc"/>
    <property type="match status" value="1"/>
</dbReference>
<name>A0A812YHD0_SYMPI</name>
<dbReference type="SUPFAM" id="SSF88723">
    <property type="entry name" value="PIN domain-like"/>
    <property type="match status" value="1"/>
</dbReference>
<dbReference type="GO" id="GO:0008409">
    <property type="term" value="F:5'-3' exonuclease activity"/>
    <property type="evidence" value="ECO:0007669"/>
    <property type="project" value="InterPro"/>
</dbReference>
<keyword evidence="3" id="KW-0238">DNA-binding</keyword>
<dbReference type="GO" id="GO:0003677">
    <property type="term" value="F:DNA binding"/>
    <property type="evidence" value="ECO:0007669"/>
    <property type="project" value="UniProtKB-KW"/>
</dbReference>
<comment type="caution">
    <text evidence="5">The sequence shown here is derived from an EMBL/GenBank/DDBJ whole genome shotgun (WGS) entry which is preliminary data.</text>
</comment>
<accession>A0A812YHD0</accession>
<dbReference type="GO" id="GO:0033567">
    <property type="term" value="P:DNA replication, Okazaki fragment processing"/>
    <property type="evidence" value="ECO:0007669"/>
    <property type="project" value="InterPro"/>
</dbReference>
<dbReference type="InterPro" id="IPR036279">
    <property type="entry name" value="5-3_exonuclease_C_sf"/>
</dbReference>
<keyword evidence="6" id="KW-1185">Reference proteome</keyword>
<dbReference type="OrthoDB" id="275278at2759"/>
<dbReference type="PANTHER" id="PTHR42646:SF2">
    <property type="entry name" value="5'-3' EXONUCLEASE FAMILY PROTEIN"/>
    <property type="match status" value="1"/>
</dbReference>
<keyword evidence="2" id="KW-0378">Hydrolase</keyword>
<dbReference type="InterPro" id="IPR020046">
    <property type="entry name" value="5-3_exonucl_a-hlix_arch_N"/>
</dbReference>
<dbReference type="PANTHER" id="PTHR42646">
    <property type="entry name" value="FLAP ENDONUCLEASE XNI"/>
    <property type="match status" value="1"/>
</dbReference>
<dbReference type="EMBL" id="CAJNIZ010047773">
    <property type="protein sequence ID" value="CAE7775686.1"/>
    <property type="molecule type" value="Genomic_DNA"/>
</dbReference>
<evidence type="ECO:0000259" key="4">
    <source>
        <dbReference type="SMART" id="SM00475"/>
    </source>
</evidence>
<dbReference type="InterPro" id="IPR029060">
    <property type="entry name" value="PIN-like_dom_sf"/>
</dbReference>
<proteinExistence type="predicted"/>
<dbReference type="SUPFAM" id="SSF47807">
    <property type="entry name" value="5' to 3' exonuclease, C-terminal subdomain"/>
    <property type="match status" value="1"/>
</dbReference>
<evidence type="ECO:0000313" key="5">
    <source>
        <dbReference type="EMBL" id="CAE7775686.1"/>
    </source>
</evidence>
<dbReference type="InterPro" id="IPR020045">
    <property type="entry name" value="DNA_polI_H3TH"/>
</dbReference>
<reference evidence="5" key="1">
    <citation type="submission" date="2021-02" db="EMBL/GenBank/DDBJ databases">
        <authorList>
            <person name="Dougan E. K."/>
            <person name="Rhodes N."/>
            <person name="Thang M."/>
            <person name="Chan C."/>
        </authorList>
    </citation>
    <scope>NUCLEOTIDE SEQUENCE</scope>
</reference>
<evidence type="ECO:0000313" key="6">
    <source>
        <dbReference type="Proteomes" id="UP000649617"/>
    </source>
</evidence>
<dbReference type="InterPro" id="IPR008918">
    <property type="entry name" value="HhH2"/>
</dbReference>
<protein>
    <submittedName>
        <fullName evidence="5">PolA protein</fullName>
    </submittedName>
</protein>
<evidence type="ECO:0000256" key="1">
    <source>
        <dbReference type="ARBA" id="ARBA00022722"/>
    </source>
</evidence>
<dbReference type="Pfam" id="PF02739">
    <property type="entry name" value="5_3_exonuc_N"/>
    <property type="match status" value="1"/>
</dbReference>
<dbReference type="Gene3D" id="1.10.150.20">
    <property type="entry name" value="5' to 3' exonuclease, C-terminal subdomain"/>
    <property type="match status" value="1"/>
</dbReference>
<dbReference type="InterPro" id="IPR002421">
    <property type="entry name" value="5-3_exonuclease"/>
</dbReference>
<dbReference type="Proteomes" id="UP000649617">
    <property type="component" value="Unassembled WGS sequence"/>
</dbReference>
<dbReference type="Pfam" id="PF01367">
    <property type="entry name" value="5_3_exonuc"/>
    <property type="match status" value="1"/>
</dbReference>
<organism evidence="5 6">
    <name type="scientific">Symbiodinium pilosum</name>
    <name type="common">Dinoflagellate</name>
    <dbReference type="NCBI Taxonomy" id="2952"/>
    <lineage>
        <taxon>Eukaryota</taxon>
        <taxon>Sar</taxon>
        <taxon>Alveolata</taxon>
        <taxon>Dinophyceae</taxon>
        <taxon>Suessiales</taxon>
        <taxon>Symbiodiniaceae</taxon>
        <taxon>Symbiodinium</taxon>
    </lineage>
</organism>
<dbReference type="AlphaFoldDB" id="A0A812YHD0"/>
<gene>
    <name evidence="5" type="primary">polA</name>
    <name evidence="5" type="ORF">SPIL2461_LOCUS22957</name>
</gene>
<dbReference type="SMART" id="SM00279">
    <property type="entry name" value="HhH2"/>
    <property type="match status" value="1"/>
</dbReference>